<proteinExistence type="predicted"/>
<dbReference type="AlphaFoldDB" id="A0A0N4YJT6"/>
<dbReference type="EMBL" id="UYSL01022647">
    <property type="protein sequence ID" value="VDL80867.1"/>
    <property type="molecule type" value="Genomic_DNA"/>
</dbReference>
<organism evidence="3">
    <name type="scientific">Nippostrongylus brasiliensis</name>
    <name type="common">Rat hookworm</name>
    <dbReference type="NCBI Taxonomy" id="27835"/>
    <lineage>
        <taxon>Eukaryota</taxon>
        <taxon>Metazoa</taxon>
        <taxon>Ecdysozoa</taxon>
        <taxon>Nematoda</taxon>
        <taxon>Chromadorea</taxon>
        <taxon>Rhabditida</taxon>
        <taxon>Rhabditina</taxon>
        <taxon>Rhabditomorpha</taxon>
        <taxon>Strongyloidea</taxon>
        <taxon>Heligmosomidae</taxon>
        <taxon>Nippostrongylus</taxon>
    </lineage>
</organism>
<reference evidence="3" key="1">
    <citation type="submission" date="2017-02" db="UniProtKB">
        <authorList>
            <consortium name="WormBaseParasite"/>
        </authorList>
    </citation>
    <scope>IDENTIFICATION</scope>
</reference>
<evidence type="ECO:0000313" key="1">
    <source>
        <dbReference type="EMBL" id="VDL80867.1"/>
    </source>
</evidence>
<sequence length="89" mass="9791">MIRNGKSCQAQLDDAADAKKSRAATIVIAIVSTGAWEFPRFLVTTSRMSQDGMSGGEIGSDGRAIQRENEKMQPLNTMMTNQLFMPMHI</sequence>
<gene>
    <name evidence="1" type="ORF">NBR_LOCUS17253</name>
</gene>
<keyword evidence="2" id="KW-1185">Reference proteome</keyword>
<accession>A0A0N4YJT6</accession>
<dbReference type="Proteomes" id="UP000271162">
    <property type="component" value="Unassembled WGS sequence"/>
</dbReference>
<evidence type="ECO:0000313" key="3">
    <source>
        <dbReference type="WBParaSite" id="NBR_0001725201-mRNA-1"/>
    </source>
</evidence>
<evidence type="ECO:0000313" key="2">
    <source>
        <dbReference type="Proteomes" id="UP000271162"/>
    </source>
</evidence>
<protein>
    <submittedName>
        <fullName evidence="1 3">Uncharacterized protein</fullName>
    </submittedName>
</protein>
<reference evidence="1 2" key="2">
    <citation type="submission" date="2018-11" db="EMBL/GenBank/DDBJ databases">
        <authorList>
            <consortium name="Pathogen Informatics"/>
        </authorList>
    </citation>
    <scope>NUCLEOTIDE SEQUENCE [LARGE SCALE GENOMIC DNA]</scope>
</reference>
<name>A0A0N4YJT6_NIPBR</name>
<dbReference type="WBParaSite" id="NBR_0001725201-mRNA-1">
    <property type="protein sequence ID" value="NBR_0001725201-mRNA-1"/>
    <property type="gene ID" value="NBR_0001725201"/>
</dbReference>